<evidence type="ECO:0000313" key="6">
    <source>
        <dbReference type="EMBL" id="MFJ3046146.1"/>
    </source>
</evidence>
<dbReference type="Pfam" id="PF00126">
    <property type="entry name" value="HTH_1"/>
    <property type="match status" value="1"/>
</dbReference>
<keyword evidence="3" id="KW-0238">DNA-binding</keyword>
<proteinExistence type="inferred from homology"/>
<dbReference type="Gene3D" id="1.10.10.10">
    <property type="entry name" value="Winged helix-like DNA-binding domain superfamily/Winged helix DNA-binding domain"/>
    <property type="match status" value="1"/>
</dbReference>
<evidence type="ECO:0000256" key="4">
    <source>
        <dbReference type="ARBA" id="ARBA00023163"/>
    </source>
</evidence>
<evidence type="ECO:0000256" key="1">
    <source>
        <dbReference type="ARBA" id="ARBA00009437"/>
    </source>
</evidence>
<organism evidence="6 7">
    <name type="scientific">Herbaspirillum chlorophenolicum</name>
    <dbReference type="NCBI Taxonomy" id="211589"/>
    <lineage>
        <taxon>Bacteria</taxon>
        <taxon>Pseudomonadati</taxon>
        <taxon>Pseudomonadota</taxon>
        <taxon>Betaproteobacteria</taxon>
        <taxon>Burkholderiales</taxon>
        <taxon>Oxalobacteraceae</taxon>
        <taxon>Herbaspirillum</taxon>
    </lineage>
</organism>
<evidence type="ECO:0000256" key="3">
    <source>
        <dbReference type="ARBA" id="ARBA00023125"/>
    </source>
</evidence>
<gene>
    <name evidence="6" type="ORF">ACIPEN_09960</name>
</gene>
<dbReference type="Proteomes" id="UP001617427">
    <property type="component" value="Unassembled WGS sequence"/>
</dbReference>
<keyword evidence="7" id="KW-1185">Reference proteome</keyword>
<dbReference type="InterPro" id="IPR000847">
    <property type="entry name" value="LysR_HTH_N"/>
</dbReference>
<dbReference type="Gene3D" id="3.40.190.290">
    <property type="match status" value="1"/>
</dbReference>
<dbReference type="InterPro" id="IPR005119">
    <property type="entry name" value="LysR_subst-bd"/>
</dbReference>
<dbReference type="InterPro" id="IPR036390">
    <property type="entry name" value="WH_DNA-bd_sf"/>
</dbReference>
<comment type="caution">
    <text evidence="6">The sequence shown here is derived from an EMBL/GenBank/DDBJ whole genome shotgun (WGS) entry which is preliminary data.</text>
</comment>
<evidence type="ECO:0000259" key="5">
    <source>
        <dbReference type="PROSITE" id="PS50931"/>
    </source>
</evidence>
<dbReference type="SUPFAM" id="SSF53850">
    <property type="entry name" value="Periplasmic binding protein-like II"/>
    <property type="match status" value="1"/>
</dbReference>
<evidence type="ECO:0000313" key="7">
    <source>
        <dbReference type="Proteomes" id="UP001617427"/>
    </source>
</evidence>
<dbReference type="RefSeq" id="WP_402700098.1">
    <property type="nucleotide sequence ID" value="NZ_JBIUZV010000004.1"/>
</dbReference>
<dbReference type="PANTHER" id="PTHR30537">
    <property type="entry name" value="HTH-TYPE TRANSCRIPTIONAL REGULATOR"/>
    <property type="match status" value="1"/>
</dbReference>
<dbReference type="Pfam" id="PF03466">
    <property type="entry name" value="LysR_substrate"/>
    <property type="match status" value="1"/>
</dbReference>
<reference evidence="6 7" key="1">
    <citation type="submission" date="2024-10" db="EMBL/GenBank/DDBJ databases">
        <title>The Natural Products Discovery Center: Release of the First 8490 Sequenced Strains for Exploring Actinobacteria Biosynthetic Diversity.</title>
        <authorList>
            <person name="Kalkreuter E."/>
            <person name="Kautsar S.A."/>
            <person name="Yang D."/>
            <person name="Bader C.D."/>
            <person name="Teijaro C.N."/>
            <person name="Fluegel L."/>
            <person name="Davis C.M."/>
            <person name="Simpson J.R."/>
            <person name="Lauterbach L."/>
            <person name="Steele A.D."/>
            <person name="Gui C."/>
            <person name="Meng S."/>
            <person name="Li G."/>
            <person name="Viehrig K."/>
            <person name="Ye F."/>
            <person name="Su P."/>
            <person name="Kiefer A.F."/>
            <person name="Nichols A."/>
            <person name="Cepeda A.J."/>
            <person name="Yan W."/>
            <person name="Fan B."/>
            <person name="Jiang Y."/>
            <person name="Adhikari A."/>
            <person name="Zheng C.-J."/>
            <person name="Schuster L."/>
            <person name="Cowan T.M."/>
            <person name="Smanski M.J."/>
            <person name="Chevrette M.G."/>
            <person name="De Carvalho L.P.S."/>
            <person name="Shen B."/>
        </authorList>
    </citation>
    <scope>NUCLEOTIDE SEQUENCE [LARGE SCALE GENOMIC DNA]</scope>
    <source>
        <strain evidence="6 7">NPDC087045</strain>
    </source>
</reference>
<evidence type="ECO:0000256" key="2">
    <source>
        <dbReference type="ARBA" id="ARBA00023015"/>
    </source>
</evidence>
<dbReference type="PANTHER" id="PTHR30537:SF5">
    <property type="entry name" value="HTH-TYPE TRANSCRIPTIONAL ACTIVATOR TTDR-RELATED"/>
    <property type="match status" value="1"/>
</dbReference>
<dbReference type="SUPFAM" id="SSF46785">
    <property type="entry name" value="Winged helix' DNA-binding domain"/>
    <property type="match status" value="1"/>
</dbReference>
<sequence length="301" mass="33513">MDQLTAMRTFRHVVDAGGFSAAALVLDMSHSVVSRQVSQLEQALGAQLLNRTTRRFALTEVGQAYYQRCVQILDQIEDAAQMVHHHQSHPSGLLRINAPMVFGIMEAGKWLPEFMRSYPDLKVDFVCNDRFVDLIAEEFDVGLRITRTLPDSTLVAKRLCASDMVLVAAPAYVKRHGAPRTPAELAAHNYMAYSLALQTTELTFSGPDGALSNVAVNGNLQSNTGMVVCDAVRAGMGITASATFVVCEDLRRGDLVQLLPDYRLHSRDLYALYPQNRHMSPKVRAFVDFVGDYYARNRWAF</sequence>
<dbReference type="CDD" id="cd08422">
    <property type="entry name" value="PBP2_CrgA_like"/>
    <property type="match status" value="1"/>
</dbReference>
<dbReference type="PROSITE" id="PS50931">
    <property type="entry name" value="HTH_LYSR"/>
    <property type="match status" value="1"/>
</dbReference>
<dbReference type="InterPro" id="IPR036388">
    <property type="entry name" value="WH-like_DNA-bd_sf"/>
</dbReference>
<dbReference type="EMBL" id="JBIUZV010000004">
    <property type="protein sequence ID" value="MFJ3046146.1"/>
    <property type="molecule type" value="Genomic_DNA"/>
</dbReference>
<dbReference type="InterPro" id="IPR058163">
    <property type="entry name" value="LysR-type_TF_proteobact-type"/>
</dbReference>
<name>A0ABW8EZ44_9BURK</name>
<keyword evidence="4" id="KW-0804">Transcription</keyword>
<accession>A0ABW8EZ44</accession>
<keyword evidence="2" id="KW-0805">Transcription regulation</keyword>
<protein>
    <submittedName>
        <fullName evidence="6">LysR family transcriptional regulator</fullName>
    </submittedName>
</protein>
<feature type="domain" description="HTH lysR-type" evidence="5">
    <location>
        <begin position="1"/>
        <end position="59"/>
    </location>
</feature>
<comment type="similarity">
    <text evidence="1">Belongs to the LysR transcriptional regulatory family.</text>
</comment>